<feature type="non-terminal residue" evidence="1">
    <location>
        <position position="78"/>
    </location>
</feature>
<evidence type="ECO:0000313" key="1">
    <source>
        <dbReference type="EMBL" id="SVB48224.1"/>
    </source>
</evidence>
<dbReference type="EMBL" id="UINC01043753">
    <property type="protein sequence ID" value="SVB48224.1"/>
    <property type="molecule type" value="Genomic_DNA"/>
</dbReference>
<protein>
    <submittedName>
        <fullName evidence="1">Uncharacterized protein</fullName>
    </submittedName>
</protein>
<gene>
    <name evidence="1" type="ORF">METZ01_LOCUS201078</name>
</gene>
<dbReference type="AlphaFoldDB" id="A0A382EDU0"/>
<organism evidence="1">
    <name type="scientific">marine metagenome</name>
    <dbReference type="NCBI Taxonomy" id="408172"/>
    <lineage>
        <taxon>unclassified sequences</taxon>
        <taxon>metagenomes</taxon>
        <taxon>ecological metagenomes</taxon>
    </lineage>
</organism>
<reference evidence="1" key="1">
    <citation type="submission" date="2018-05" db="EMBL/GenBank/DDBJ databases">
        <authorList>
            <person name="Lanie J.A."/>
            <person name="Ng W.-L."/>
            <person name="Kazmierczak K.M."/>
            <person name="Andrzejewski T.M."/>
            <person name="Davidsen T.M."/>
            <person name="Wayne K.J."/>
            <person name="Tettelin H."/>
            <person name="Glass J.I."/>
            <person name="Rusch D."/>
            <person name="Podicherti R."/>
            <person name="Tsui H.-C.T."/>
            <person name="Winkler M.E."/>
        </authorList>
    </citation>
    <scope>NUCLEOTIDE SEQUENCE</scope>
</reference>
<sequence>MKNSITVMLMVLLAGSQWECTSTTTQGTKNVLLVQFNEVYDFENLRQGDIADATEVVLKNAEEVLQKILRVDKKDRTF</sequence>
<proteinExistence type="predicted"/>
<name>A0A382EDU0_9ZZZZ</name>
<accession>A0A382EDU0</accession>